<dbReference type="OrthoDB" id="9806180at2"/>
<dbReference type="Pfam" id="PF07859">
    <property type="entry name" value="Abhydrolase_3"/>
    <property type="match status" value="1"/>
</dbReference>
<dbReference type="PROSITE" id="PS01173">
    <property type="entry name" value="LIPASE_GDXG_HIS"/>
    <property type="match status" value="1"/>
</dbReference>
<comment type="similarity">
    <text evidence="1">Belongs to the 'GDXG' lipolytic enzyme family.</text>
</comment>
<dbReference type="EC" id="3.1.1.83" evidence="4"/>
<dbReference type="SUPFAM" id="SSF53474">
    <property type="entry name" value="alpha/beta-Hydrolases"/>
    <property type="match status" value="1"/>
</dbReference>
<dbReference type="PANTHER" id="PTHR48081">
    <property type="entry name" value="AB HYDROLASE SUPERFAMILY PROTEIN C4A8.06C"/>
    <property type="match status" value="1"/>
</dbReference>
<dbReference type="Proteomes" id="UP000207598">
    <property type="component" value="Unassembled WGS sequence"/>
</dbReference>
<dbReference type="InterPro" id="IPR029058">
    <property type="entry name" value="AB_hydrolase_fold"/>
</dbReference>
<evidence type="ECO:0000259" key="3">
    <source>
        <dbReference type="Pfam" id="PF07859"/>
    </source>
</evidence>
<reference evidence="4 5" key="1">
    <citation type="submission" date="2017-05" db="EMBL/GenBank/DDBJ databases">
        <authorList>
            <person name="Song R."/>
            <person name="Chenine A.L."/>
            <person name="Ruprecht R.M."/>
        </authorList>
    </citation>
    <scope>NUCLEOTIDE SEQUENCE [LARGE SCALE GENOMIC DNA]</scope>
    <source>
        <strain evidence="4 5">CECT 8898</strain>
    </source>
</reference>
<keyword evidence="5" id="KW-1185">Reference proteome</keyword>
<dbReference type="Gene3D" id="3.40.50.1820">
    <property type="entry name" value="alpha/beta hydrolase"/>
    <property type="match status" value="1"/>
</dbReference>
<evidence type="ECO:0000313" key="5">
    <source>
        <dbReference type="Proteomes" id="UP000207598"/>
    </source>
</evidence>
<dbReference type="AlphaFoldDB" id="A0A238K7T4"/>
<organism evidence="4 5">
    <name type="scientific">Maliponia aquimaris</name>
    <dbReference type="NCBI Taxonomy" id="1673631"/>
    <lineage>
        <taxon>Bacteria</taxon>
        <taxon>Pseudomonadati</taxon>
        <taxon>Pseudomonadota</taxon>
        <taxon>Alphaproteobacteria</taxon>
        <taxon>Rhodobacterales</taxon>
        <taxon>Paracoccaceae</taxon>
        <taxon>Maliponia</taxon>
    </lineage>
</organism>
<dbReference type="InterPro" id="IPR050300">
    <property type="entry name" value="GDXG_lipolytic_enzyme"/>
</dbReference>
<sequence length="300" mass="32707">MSLVRPILNLWLRVTEKRYLARETDVHALRRSFATKARLFFLAPRGTRSRPGALNGVPVLWVNDAPEGPLILYLHGGAYVMGSPQTHRALAGWLSRAARLPVCLPDYRLAPEHPFPAALEDALAAYRAVMDRPGGVVIGGDSAGGGLALALLSRLLRDGLPRPLGLFALSPVTDMSFSGESVTANAKADVVLPASRIHDMAALYLPEGVAPRDPGVSPLWADFTGAPPVWLTAGDTEFLRDDTRRMAERLRAQGVPVMERIERDLPHVWPLFHTLLPEARRTLRALGRWINSLSTTTAGS</sequence>
<protein>
    <submittedName>
        <fullName evidence="4">Monoterpene epsilon-lactone hydrolase</fullName>
        <ecNumber evidence="4">3.1.1.83</ecNumber>
    </submittedName>
</protein>
<name>A0A238K7T4_9RHOB</name>
<accession>A0A238K7T4</accession>
<dbReference type="RefSeq" id="WP_094020639.1">
    <property type="nucleotide sequence ID" value="NZ_FXYF01000004.1"/>
</dbReference>
<evidence type="ECO:0000256" key="2">
    <source>
        <dbReference type="ARBA" id="ARBA00022801"/>
    </source>
</evidence>
<dbReference type="InterPro" id="IPR013094">
    <property type="entry name" value="AB_hydrolase_3"/>
</dbReference>
<evidence type="ECO:0000313" key="4">
    <source>
        <dbReference type="EMBL" id="SMX38960.1"/>
    </source>
</evidence>
<feature type="domain" description="Alpha/beta hydrolase fold-3" evidence="3">
    <location>
        <begin position="71"/>
        <end position="269"/>
    </location>
</feature>
<dbReference type="GO" id="GO:0016787">
    <property type="term" value="F:hydrolase activity"/>
    <property type="evidence" value="ECO:0007669"/>
    <property type="project" value="UniProtKB-KW"/>
</dbReference>
<keyword evidence="2 4" id="KW-0378">Hydrolase</keyword>
<proteinExistence type="inferred from homology"/>
<dbReference type="InterPro" id="IPR002168">
    <property type="entry name" value="Lipase_GDXG_HIS_AS"/>
</dbReference>
<evidence type="ECO:0000256" key="1">
    <source>
        <dbReference type="ARBA" id="ARBA00010515"/>
    </source>
</evidence>
<dbReference type="EMBL" id="FXYF01000004">
    <property type="protein sequence ID" value="SMX38960.1"/>
    <property type="molecule type" value="Genomic_DNA"/>
</dbReference>
<dbReference type="PANTHER" id="PTHR48081:SF8">
    <property type="entry name" value="ALPHA_BETA HYDROLASE FOLD-3 DOMAIN-CONTAINING PROTEIN-RELATED"/>
    <property type="match status" value="1"/>
</dbReference>
<gene>
    <name evidence="4" type="primary">mlhB</name>
    <name evidence="4" type="ORF">MAA8898_01807</name>
</gene>